<gene>
    <name evidence="1" type="ORF">VC34_12290</name>
</gene>
<accession>A0A0F4TJU4</accession>
<dbReference type="Proteomes" id="UP000033500">
    <property type="component" value="Unassembled WGS sequence"/>
</dbReference>
<dbReference type="PATRIC" id="fig|294.131.peg.532"/>
<dbReference type="EMBL" id="LACD01000012">
    <property type="protein sequence ID" value="KJZ44726.1"/>
    <property type="molecule type" value="Genomic_DNA"/>
</dbReference>
<dbReference type="AlphaFoldDB" id="A0A0F4TJU4"/>
<protein>
    <submittedName>
        <fullName evidence="1">Uncharacterized protein</fullName>
    </submittedName>
</protein>
<comment type="caution">
    <text evidence="1">The sequence shown here is derived from an EMBL/GenBank/DDBJ whole genome shotgun (WGS) entry which is preliminary data.</text>
</comment>
<evidence type="ECO:0000313" key="2">
    <source>
        <dbReference type="Proteomes" id="UP000033500"/>
    </source>
</evidence>
<reference evidence="1 2" key="1">
    <citation type="submission" date="2015-03" db="EMBL/GenBank/DDBJ databases">
        <title>Comparative genomics of Pseudomonas insights into diversity of traits involved in vanlence and defense.</title>
        <authorList>
            <person name="Qin Y."/>
        </authorList>
    </citation>
    <scope>NUCLEOTIDE SEQUENCE [LARGE SCALE GENOMIC DNA]</scope>
    <source>
        <strain evidence="1 2">C3</strain>
    </source>
</reference>
<proteinExistence type="predicted"/>
<sequence length="71" mass="7112">MTTVGTIVETIGAETTGVEISGVESKHAEKLNVVIGSATRIGACGTATRTIAATIVASAKPRDYPPATPAT</sequence>
<name>A0A0F4TJU4_PSEFL</name>
<evidence type="ECO:0000313" key="1">
    <source>
        <dbReference type="EMBL" id="KJZ44726.1"/>
    </source>
</evidence>
<organism evidence="1 2">
    <name type="scientific">Pseudomonas fluorescens</name>
    <dbReference type="NCBI Taxonomy" id="294"/>
    <lineage>
        <taxon>Bacteria</taxon>
        <taxon>Pseudomonadati</taxon>
        <taxon>Pseudomonadota</taxon>
        <taxon>Gammaproteobacteria</taxon>
        <taxon>Pseudomonadales</taxon>
        <taxon>Pseudomonadaceae</taxon>
        <taxon>Pseudomonas</taxon>
    </lineage>
</organism>